<name>A0A6B8RL48_9BACL</name>
<gene>
    <name evidence="2" type="ORF">EHS13_17125</name>
</gene>
<keyword evidence="2" id="KW-0808">Transferase</keyword>
<sequence>MEYKTITEWDELIWKKTEGIYQQAFPKEGRKSRTNIRRMFERKMCHLHLAIDNNEVIAMALTAMDEQALVLIIDYIAIREDLRSKGHGKLLINYIKEWAETTKSRGIIVEVEAESNPENTNRIRFWQAYGFRLTEYVHQYIWVPEPYQAMYLNMDKANGLPEGGEKLFQYINQYHKKAYNK</sequence>
<evidence type="ECO:0000259" key="1">
    <source>
        <dbReference type="PROSITE" id="PS51186"/>
    </source>
</evidence>
<evidence type="ECO:0000313" key="2">
    <source>
        <dbReference type="EMBL" id="QGQ96484.1"/>
    </source>
</evidence>
<reference evidence="3" key="1">
    <citation type="submission" date="2018-11" db="EMBL/GenBank/DDBJ databases">
        <title>Complete genome sequence of Paenibacillus sp. ML311-T8.</title>
        <authorList>
            <person name="Nam Y.-D."/>
            <person name="Kang J."/>
            <person name="Chung W.-H."/>
            <person name="Park Y.S."/>
        </authorList>
    </citation>
    <scope>NUCLEOTIDE SEQUENCE [LARGE SCALE GENOMIC DNA]</scope>
    <source>
        <strain evidence="3">ML311-T8</strain>
    </source>
</reference>
<evidence type="ECO:0000313" key="3">
    <source>
        <dbReference type="Proteomes" id="UP000426246"/>
    </source>
</evidence>
<dbReference type="CDD" id="cd04301">
    <property type="entry name" value="NAT_SF"/>
    <property type="match status" value="1"/>
</dbReference>
<feature type="domain" description="N-acetyltransferase" evidence="1">
    <location>
        <begin position="1"/>
        <end position="155"/>
    </location>
</feature>
<keyword evidence="3" id="KW-1185">Reference proteome</keyword>
<dbReference type="InterPro" id="IPR000182">
    <property type="entry name" value="GNAT_dom"/>
</dbReference>
<dbReference type="AlphaFoldDB" id="A0A6B8RL48"/>
<dbReference type="KEGG" id="ppsc:EHS13_17125"/>
<dbReference type="PROSITE" id="PS51186">
    <property type="entry name" value="GNAT"/>
    <property type="match status" value="1"/>
</dbReference>
<dbReference type="Gene3D" id="3.40.630.30">
    <property type="match status" value="1"/>
</dbReference>
<dbReference type="EMBL" id="CP034235">
    <property type="protein sequence ID" value="QGQ96484.1"/>
    <property type="molecule type" value="Genomic_DNA"/>
</dbReference>
<protein>
    <submittedName>
        <fullName evidence="2">GNAT family N-acetyltransferase</fullName>
    </submittedName>
</protein>
<proteinExistence type="predicted"/>
<organism evidence="2 3">
    <name type="scientific">Paenibacillus psychroresistens</name>
    <dbReference type="NCBI Taxonomy" id="1778678"/>
    <lineage>
        <taxon>Bacteria</taxon>
        <taxon>Bacillati</taxon>
        <taxon>Bacillota</taxon>
        <taxon>Bacilli</taxon>
        <taxon>Bacillales</taxon>
        <taxon>Paenibacillaceae</taxon>
        <taxon>Paenibacillus</taxon>
    </lineage>
</organism>
<dbReference type="Proteomes" id="UP000426246">
    <property type="component" value="Chromosome"/>
</dbReference>
<dbReference type="GO" id="GO:0016747">
    <property type="term" value="F:acyltransferase activity, transferring groups other than amino-acyl groups"/>
    <property type="evidence" value="ECO:0007669"/>
    <property type="project" value="InterPro"/>
</dbReference>
<dbReference type="RefSeq" id="WP_155701539.1">
    <property type="nucleotide sequence ID" value="NZ_CP034235.1"/>
</dbReference>
<dbReference type="OrthoDB" id="2830399at2"/>
<dbReference type="Pfam" id="PF00583">
    <property type="entry name" value="Acetyltransf_1"/>
    <property type="match status" value="1"/>
</dbReference>
<dbReference type="InterPro" id="IPR016181">
    <property type="entry name" value="Acyl_CoA_acyltransferase"/>
</dbReference>
<accession>A0A6B8RL48</accession>
<dbReference type="SUPFAM" id="SSF55729">
    <property type="entry name" value="Acyl-CoA N-acyltransferases (Nat)"/>
    <property type="match status" value="1"/>
</dbReference>